<keyword evidence="1" id="KW-0677">Repeat</keyword>
<comment type="caution">
    <text evidence="3">The sequence shown here is derived from an EMBL/GenBank/DDBJ whole genome shotgun (WGS) entry which is preliminary data.</text>
</comment>
<reference evidence="3" key="2">
    <citation type="journal article" date="2023" name="IMA Fungus">
        <title>Comparative genomic study of the Penicillium genus elucidates a diverse pangenome and 15 lateral gene transfer events.</title>
        <authorList>
            <person name="Petersen C."/>
            <person name="Sorensen T."/>
            <person name="Nielsen M.R."/>
            <person name="Sondergaard T.E."/>
            <person name="Sorensen J.L."/>
            <person name="Fitzpatrick D.A."/>
            <person name="Frisvad J.C."/>
            <person name="Nielsen K.L."/>
        </authorList>
    </citation>
    <scope>NUCLEOTIDE SEQUENCE</scope>
    <source>
        <strain evidence="3">IBT 35675</strain>
    </source>
</reference>
<dbReference type="PROSITE" id="PS50837">
    <property type="entry name" value="NACHT"/>
    <property type="match status" value="1"/>
</dbReference>
<dbReference type="PANTHER" id="PTHR10039">
    <property type="entry name" value="AMELOGENIN"/>
    <property type="match status" value="1"/>
</dbReference>
<dbReference type="Pfam" id="PF24883">
    <property type="entry name" value="NPHP3_N"/>
    <property type="match status" value="1"/>
</dbReference>
<evidence type="ECO:0000313" key="4">
    <source>
        <dbReference type="Proteomes" id="UP001148299"/>
    </source>
</evidence>
<proteinExistence type="predicted"/>
<dbReference type="InterPro" id="IPR055530">
    <property type="entry name" value="DUF7104"/>
</dbReference>
<evidence type="ECO:0000259" key="2">
    <source>
        <dbReference type="PROSITE" id="PS50837"/>
    </source>
</evidence>
<name>A0A9W9R6U5_PENBR</name>
<evidence type="ECO:0000256" key="1">
    <source>
        <dbReference type="ARBA" id="ARBA00022737"/>
    </source>
</evidence>
<dbReference type="EMBL" id="JAPZBR010000005">
    <property type="protein sequence ID" value="KAJ5353699.1"/>
    <property type="molecule type" value="Genomic_DNA"/>
</dbReference>
<protein>
    <recommendedName>
        <fullName evidence="2">NACHT domain-containing protein</fullName>
    </recommendedName>
</protein>
<dbReference type="Pfam" id="PF23397">
    <property type="entry name" value="DUF7104"/>
    <property type="match status" value="2"/>
</dbReference>
<dbReference type="PANTHER" id="PTHR10039:SF14">
    <property type="entry name" value="NACHT DOMAIN-CONTAINING PROTEIN"/>
    <property type="match status" value="1"/>
</dbReference>
<feature type="domain" description="NACHT" evidence="2">
    <location>
        <begin position="340"/>
        <end position="501"/>
    </location>
</feature>
<accession>A0A9W9R6U5</accession>
<gene>
    <name evidence="3" type="ORF">N7541_006263</name>
</gene>
<evidence type="ECO:0000313" key="3">
    <source>
        <dbReference type="EMBL" id="KAJ5353699.1"/>
    </source>
</evidence>
<dbReference type="InterPro" id="IPR056884">
    <property type="entry name" value="NPHP3-like_N"/>
</dbReference>
<dbReference type="SUPFAM" id="SSF52540">
    <property type="entry name" value="P-loop containing nucleoside triphosphate hydrolases"/>
    <property type="match status" value="1"/>
</dbReference>
<sequence length="1478" mass="166023">MEDNPSFQQATIKLWIMKGQGPVGISPHPNTQASEPELPVRSNIHEIMGLRALCCSRGDKGDDSPDPPARPGVPATAAINQVVDDTTAKYEQWQKGGLKIRRKDGNDIKLRDCSERILNAALQASDVITKAVSFDPTGKASTAWMVISFGMSIVQNRLDRRDAIFAASGYLAETLSYYTLIDVNYRNQNVGSDKNLDEALLRVYTAILEFTVEVKKGRDENEAKRTFQSVMALTDQPLQTLKDAINSQSVMAEKWASLAANLGDRKQATEHLAKTDAVLVGMKNLATKALTAEEEAQLNWMSDAPYSDHQRALQKKKTDDTGVWLLDLPEYNNWKTTPGSLLWLPGISGCGKSVLCSTVIQDIQADCSLDPSKFLGYWYFQFGVDATQNIDAMIRSLIRQLSRSPVASEVTKIWKDHHLKGSQPDTNAVSDVFDDLLSHLTSDVYLVFDALDECPENEESKERALVLDFFERLLERQGKEARVHILVTSRPEQDIKERLDQFSKIDLEAHLAEDVKTFVNSCLGKPPSTDGTRERRFRWAELQIMALERCRNEDQIRDTLKTIPQTLEETYRKVLDNIDSKDEELAREILMIICLSPVVFDAKTVANMVKLSVPDILVEICTTSFITLFDESVQLAHFSVQEYLIVPEEGGQHHPCQFSAASGHLYLTEKSVDIIFDQRMILNKTTAESKIPFLYASKHWHTHMTAAGGFDKLSPELQAKITRLFTDPVAYYNWVRAAESSSQDDEWSKLPQECQPAIQRASMLGLAQAVDSLLAQGADPLQSYKVKLDYDTYCDSFTVAANCGHFDTLQTLLAKGPTLNSRAVSMILAHIDHQKIGKANLASVLQRLWDLGLLRNQSPDAANSIDDRLLWFTMLNKHSAPEIMEVFIDWQQSGSVLMSPRVFLTAICENKDLFELLLERCEFHVSSAFLEELESKLEPTMGPALALLAIKRPDEFPVDEETLRMIVQTISMEEMTSLIQLRKSDLRVTSYVLERAVLNEKIFILLWPEREANTVITWMMINNSLANATHVTEVLGFIKEHMDPQMGLSEETIHELLSLTNEGVAALKMLLSPPSSSLPVSETLFEIICSHREAVDMVILLASKGFEILITEGVVRSAASNKFQAPEIVGHLLKLHGEPLPVTESVVIAAVQNSQSGADVLEILLQNTPTSLLTDQVFEEACQNRDAMLVLLNRRQDRLPIESILLRIADAPIQTRLPDFSSKDVLQLLLEQGLVNIDETVVETLAVKFYLLDALLSWKPDSPITAKALIAGANDSRSMRVMLEARGSRSNVPDDVLLAAARGYNGRDVVKVIEHRCGPINVTEELMRACIKKRDLQMMRWALERAPESLIAKFVAPDTWQEADLWANYTRCMVLAYLSKKTVSRISALKSVDLPFDLDQEVDLRLKELIDTRRAELAELAATDLASQLLIELCYNETIEQFWEDHQFEVTDRLIEATERNMVGDKEQLKLFLEKKRG</sequence>
<dbReference type="InterPro" id="IPR007111">
    <property type="entry name" value="NACHT_NTPase"/>
</dbReference>
<reference evidence="3" key="1">
    <citation type="submission" date="2022-12" db="EMBL/GenBank/DDBJ databases">
        <authorList>
            <person name="Petersen C."/>
        </authorList>
    </citation>
    <scope>NUCLEOTIDE SEQUENCE</scope>
    <source>
        <strain evidence="3">IBT 35675</strain>
    </source>
</reference>
<keyword evidence="4" id="KW-1185">Reference proteome</keyword>
<dbReference type="Gene3D" id="3.40.50.300">
    <property type="entry name" value="P-loop containing nucleotide triphosphate hydrolases"/>
    <property type="match status" value="1"/>
</dbReference>
<dbReference type="Proteomes" id="UP001148299">
    <property type="component" value="Unassembled WGS sequence"/>
</dbReference>
<organism evidence="3 4">
    <name type="scientific">Penicillium brevicompactum</name>
    <dbReference type="NCBI Taxonomy" id="5074"/>
    <lineage>
        <taxon>Eukaryota</taxon>
        <taxon>Fungi</taxon>
        <taxon>Dikarya</taxon>
        <taxon>Ascomycota</taxon>
        <taxon>Pezizomycotina</taxon>
        <taxon>Eurotiomycetes</taxon>
        <taxon>Eurotiomycetidae</taxon>
        <taxon>Eurotiales</taxon>
        <taxon>Aspergillaceae</taxon>
        <taxon>Penicillium</taxon>
    </lineage>
</organism>
<dbReference type="InterPro" id="IPR027417">
    <property type="entry name" value="P-loop_NTPase"/>
</dbReference>